<proteinExistence type="predicted"/>
<keyword evidence="2" id="KW-1185">Reference proteome</keyword>
<comment type="caution">
    <text evidence="1">The sequence shown here is derived from an EMBL/GenBank/DDBJ whole genome shotgun (WGS) entry which is preliminary data.</text>
</comment>
<evidence type="ECO:0000313" key="2">
    <source>
        <dbReference type="Proteomes" id="UP001157502"/>
    </source>
</evidence>
<accession>A0ACC2G1L5</accession>
<reference evidence="1" key="1">
    <citation type="submission" date="2021-05" db="EMBL/GenBank/DDBJ databases">
        <authorList>
            <person name="Pan Q."/>
            <person name="Jouanno E."/>
            <person name="Zahm M."/>
            <person name="Klopp C."/>
            <person name="Cabau C."/>
            <person name="Louis A."/>
            <person name="Berthelot C."/>
            <person name="Parey E."/>
            <person name="Roest Crollius H."/>
            <person name="Montfort J."/>
            <person name="Robinson-Rechavi M."/>
            <person name="Bouchez O."/>
            <person name="Lampietro C."/>
            <person name="Lopez Roques C."/>
            <person name="Donnadieu C."/>
            <person name="Postlethwait J."/>
            <person name="Bobe J."/>
            <person name="Dillon D."/>
            <person name="Chandos A."/>
            <person name="von Hippel F."/>
            <person name="Guiguen Y."/>
        </authorList>
    </citation>
    <scope>NUCLEOTIDE SEQUENCE</scope>
    <source>
        <strain evidence="1">YG-Jan2019</strain>
    </source>
</reference>
<gene>
    <name evidence="1" type="ORF">DPEC_G00229860</name>
</gene>
<dbReference type="Proteomes" id="UP001157502">
    <property type="component" value="Chromosome 19"/>
</dbReference>
<name>A0ACC2G1L5_DALPE</name>
<organism evidence="1 2">
    <name type="scientific">Dallia pectoralis</name>
    <name type="common">Alaska blackfish</name>
    <dbReference type="NCBI Taxonomy" id="75939"/>
    <lineage>
        <taxon>Eukaryota</taxon>
        <taxon>Metazoa</taxon>
        <taxon>Chordata</taxon>
        <taxon>Craniata</taxon>
        <taxon>Vertebrata</taxon>
        <taxon>Euteleostomi</taxon>
        <taxon>Actinopterygii</taxon>
        <taxon>Neopterygii</taxon>
        <taxon>Teleostei</taxon>
        <taxon>Protacanthopterygii</taxon>
        <taxon>Esociformes</taxon>
        <taxon>Umbridae</taxon>
        <taxon>Dallia</taxon>
    </lineage>
</organism>
<sequence>MSVRRALVDCAVVSLQDRCVVYPCCTGCFSRVIRTDTARWRCTRCGYRCLEQQLDHRYRLSLRVTRGNTIFGVTVFGSCLNRFFGAEATHLHRLVEESFEPIGAVDQRSGGHSRMLMKAVEDCFVGRHFVFGIKLSGPLPPGTESGSQFIATQISLPMAAAPGCSVVSYYRALIHRYALHSGPALQPIANTGRAPLLLPSSPQCSFDSTLPSCGRSLSLHRSFNQTTTYTKTVPWLQSPGVITSSAEQEEEECNFQEREKRGGRGAEEVPGRIQIPGRLTSPSILPSPPRKEEGHNRSCYWGALSSFCEGPDSPIFSPASVTWAAPTQPSHRQAVQSSAIKRGVSETEACLSDSDLTDLANYVPWEDMPFSESFGDFVCNPADTDREKDNQNQSIRLTEPITILPRTLLDITNVEEEPRARKCLKVHRKAAKSTAENRRGSSLGEESDMVPPSPAAFSLRSTKEPGVGVKEWVRGSEGHSCLRTKGGVPTRETPPLTDRQLAVGERHIHLTLTDGQTNQCQTCTHACPYLHHEKKVPDRCSELKNEACDWSRDMFDDSF</sequence>
<protein>
    <submittedName>
        <fullName evidence="1">Uncharacterized protein</fullName>
    </submittedName>
</protein>
<evidence type="ECO:0000313" key="1">
    <source>
        <dbReference type="EMBL" id="KAJ7997519.1"/>
    </source>
</evidence>
<dbReference type="EMBL" id="CM055746">
    <property type="protein sequence ID" value="KAJ7997519.1"/>
    <property type="molecule type" value="Genomic_DNA"/>
</dbReference>